<keyword evidence="3" id="KW-0001">2Fe-2S</keyword>
<reference evidence="12 13" key="1">
    <citation type="submission" date="2016-11" db="EMBL/GenBank/DDBJ databases">
        <authorList>
            <person name="Jaros S."/>
            <person name="Januszkiewicz K."/>
            <person name="Wedrychowicz H."/>
        </authorList>
    </citation>
    <scope>NUCLEOTIDE SEQUENCE [LARGE SCALE GENOMIC DNA]</scope>
    <source>
        <strain evidence="12 13">DSM 44523</strain>
    </source>
</reference>
<evidence type="ECO:0000256" key="10">
    <source>
        <dbReference type="SAM" id="SignalP"/>
    </source>
</evidence>
<evidence type="ECO:0000256" key="5">
    <source>
        <dbReference type="ARBA" id="ARBA00023004"/>
    </source>
</evidence>
<keyword evidence="7" id="KW-1015">Disulfide bond</keyword>
<evidence type="ECO:0000256" key="2">
    <source>
        <dbReference type="ARBA" id="ARBA00015816"/>
    </source>
</evidence>
<keyword evidence="10" id="KW-0732">Signal</keyword>
<keyword evidence="5" id="KW-0408">Iron</keyword>
<protein>
    <recommendedName>
        <fullName evidence="2">Cytochrome bc1 complex Rieske iron-sulfur subunit</fullName>
    </recommendedName>
    <alternativeName>
        <fullName evidence="8">Cytochrome bc1 reductase complex subunit QcrA</fullName>
    </alternativeName>
</protein>
<dbReference type="GO" id="GO:0004497">
    <property type="term" value="F:monooxygenase activity"/>
    <property type="evidence" value="ECO:0007669"/>
    <property type="project" value="UniProtKB-ARBA"/>
</dbReference>
<dbReference type="PROSITE" id="PS51318">
    <property type="entry name" value="TAT"/>
    <property type="match status" value="1"/>
</dbReference>
<feature type="signal peptide" evidence="10">
    <location>
        <begin position="1"/>
        <end position="29"/>
    </location>
</feature>
<dbReference type="InterPro" id="IPR036922">
    <property type="entry name" value="Rieske_2Fe-2S_sf"/>
</dbReference>
<dbReference type="GO" id="GO:0051537">
    <property type="term" value="F:2 iron, 2 sulfur cluster binding"/>
    <property type="evidence" value="ECO:0007669"/>
    <property type="project" value="UniProtKB-KW"/>
</dbReference>
<dbReference type="EMBL" id="FQVN01000002">
    <property type="protein sequence ID" value="SHE98816.1"/>
    <property type="molecule type" value="Genomic_DNA"/>
</dbReference>
<organism evidence="12 13">
    <name type="scientific">Streptoalloteichus hindustanus</name>
    <dbReference type="NCBI Taxonomy" id="2017"/>
    <lineage>
        <taxon>Bacteria</taxon>
        <taxon>Bacillati</taxon>
        <taxon>Actinomycetota</taxon>
        <taxon>Actinomycetes</taxon>
        <taxon>Pseudonocardiales</taxon>
        <taxon>Pseudonocardiaceae</taxon>
        <taxon>Streptoalloteichus</taxon>
    </lineage>
</organism>
<accession>A0A1M4XZQ0</accession>
<feature type="chain" id="PRO_5038414431" description="Cytochrome bc1 complex Rieske iron-sulfur subunit" evidence="10">
    <location>
        <begin position="30"/>
        <end position="146"/>
    </location>
</feature>
<evidence type="ECO:0000313" key="12">
    <source>
        <dbReference type="EMBL" id="SHE98816.1"/>
    </source>
</evidence>
<dbReference type="GO" id="GO:0016705">
    <property type="term" value="F:oxidoreductase activity, acting on paired donors, with incorporation or reduction of molecular oxygen"/>
    <property type="evidence" value="ECO:0007669"/>
    <property type="project" value="UniProtKB-ARBA"/>
</dbReference>
<keyword evidence="6" id="KW-0411">Iron-sulfur</keyword>
<keyword evidence="4" id="KW-0479">Metal-binding</keyword>
<sequence length="146" mass="14448">MSDAGDAVRSRRSVLCGLAVALAAPGVVAACGEPTRTARKGGVGGAQPGTKVAAVADLPVGGGRLVDVPNGGRLLLVRPAEAEVRAFDPTCPHLGALVSEPARGVAVCPTHGSEFDASSGEVRRGPAVRGLTAVPVAVRDGQVVLA</sequence>
<name>A0A1M4XZQ0_STRHI</name>
<keyword evidence="12" id="KW-0560">Oxidoreductase</keyword>
<evidence type="ECO:0000256" key="1">
    <source>
        <dbReference type="ARBA" id="ARBA00002494"/>
    </source>
</evidence>
<dbReference type="PANTHER" id="PTHR10134">
    <property type="entry name" value="CYTOCHROME B-C1 COMPLEX SUBUNIT RIESKE, MITOCHONDRIAL"/>
    <property type="match status" value="1"/>
</dbReference>
<keyword evidence="12" id="KW-0223">Dioxygenase</keyword>
<evidence type="ECO:0000256" key="8">
    <source>
        <dbReference type="ARBA" id="ARBA00029586"/>
    </source>
</evidence>
<evidence type="ECO:0000256" key="3">
    <source>
        <dbReference type="ARBA" id="ARBA00022714"/>
    </source>
</evidence>
<dbReference type="InterPro" id="IPR014349">
    <property type="entry name" value="Rieske_Fe-S_prot"/>
</dbReference>
<dbReference type="AlphaFoldDB" id="A0A1M4XZQ0"/>
<proteinExistence type="predicted"/>
<dbReference type="OrthoDB" id="25106at2"/>
<dbReference type="SUPFAM" id="SSF50022">
    <property type="entry name" value="ISP domain"/>
    <property type="match status" value="1"/>
</dbReference>
<evidence type="ECO:0000256" key="9">
    <source>
        <dbReference type="ARBA" id="ARBA00034078"/>
    </source>
</evidence>
<evidence type="ECO:0000256" key="4">
    <source>
        <dbReference type="ARBA" id="ARBA00022723"/>
    </source>
</evidence>
<dbReference type="PRINTS" id="PR00162">
    <property type="entry name" value="RIESKE"/>
</dbReference>
<dbReference type="Pfam" id="PF00355">
    <property type="entry name" value="Rieske"/>
    <property type="match status" value="1"/>
</dbReference>
<dbReference type="STRING" id="2017.SAMN05444320_102178"/>
<dbReference type="Proteomes" id="UP000184501">
    <property type="component" value="Unassembled WGS sequence"/>
</dbReference>
<dbReference type="RefSeq" id="WP_143173993.1">
    <property type="nucleotide sequence ID" value="NZ_FQVN01000002.1"/>
</dbReference>
<keyword evidence="13" id="KW-1185">Reference proteome</keyword>
<comment type="cofactor">
    <cofactor evidence="9">
        <name>[2Fe-2S] cluster</name>
        <dbReference type="ChEBI" id="CHEBI:190135"/>
    </cofactor>
</comment>
<evidence type="ECO:0000256" key="7">
    <source>
        <dbReference type="ARBA" id="ARBA00023157"/>
    </source>
</evidence>
<dbReference type="PROSITE" id="PS51296">
    <property type="entry name" value="RIESKE"/>
    <property type="match status" value="1"/>
</dbReference>
<dbReference type="GO" id="GO:0051213">
    <property type="term" value="F:dioxygenase activity"/>
    <property type="evidence" value="ECO:0007669"/>
    <property type="project" value="UniProtKB-KW"/>
</dbReference>
<evidence type="ECO:0000259" key="11">
    <source>
        <dbReference type="PROSITE" id="PS51296"/>
    </source>
</evidence>
<dbReference type="InterPro" id="IPR006311">
    <property type="entry name" value="TAT_signal"/>
</dbReference>
<dbReference type="CDD" id="cd03467">
    <property type="entry name" value="Rieske"/>
    <property type="match status" value="1"/>
</dbReference>
<dbReference type="InterPro" id="IPR017941">
    <property type="entry name" value="Rieske_2Fe-2S"/>
</dbReference>
<dbReference type="GO" id="GO:0016020">
    <property type="term" value="C:membrane"/>
    <property type="evidence" value="ECO:0007669"/>
    <property type="project" value="InterPro"/>
</dbReference>
<evidence type="ECO:0000256" key="6">
    <source>
        <dbReference type="ARBA" id="ARBA00023014"/>
    </source>
</evidence>
<dbReference type="InterPro" id="IPR005805">
    <property type="entry name" value="Rieske_Fe-S_prot_C"/>
</dbReference>
<feature type="domain" description="Rieske" evidence="11">
    <location>
        <begin position="50"/>
        <end position="145"/>
    </location>
</feature>
<comment type="function">
    <text evidence="1">Iron-sulfur subunit of the cytochrome bc1 complex, an essential component of the respiratory electron transport chain required for ATP synthesis. The bc1 complex catalyzes the oxidation of menaquinol and the reduction of cytochrome c in the respiratory chain. The bc1 complex operates through a Q-cycle mechanism that couples electron transfer to generation of the proton gradient that drives ATP synthesis.</text>
</comment>
<evidence type="ECO:0000313" key="13">
    <source>
        <dbReference type="Proteomes" id="UP000184501"/>
    </source>
</evidence>
<gene>
    <name evidence="12" type="ORF">SAMN05444320_102178</name>
</gene>
<dbReference type="GO" id="GO:0046872">
    <property type="term" value="F:metal ion binding"/>
    <property type="evidence" value="ECO:0007669"/>
    <property type="project" value="UniProtKB-KW"/>
</dbReference>
<dbReference type="Gene3D" id="2.102.10.10">
    <property type="entry name" value="Rieske [2Fe-2S] iron-sulphur domain"/>
    <property type="match status" value="1"/>
</dbReference>